<dbReference type="GO" id="GO:0006508">
    <property type="term" value="P:proteolysis"/>
    <property type="evidence" value="ECO:0007669"/>
    <property type="project" value="UniProtKB-KW"/>
</dbReference>
<accession>A0A316M2R5</accession>
<comment type="caution">
    <text evidence="9">The sequence shown here is derived from an EMBL/GenBank/DDBJ whole genome shotgun (WGS) entry which is preliminary data.</text>
</comment>
<dbReference type="GO" id="GO:0004222">
    <property type="term" value="F:metalloendopeptidase activity"/>
    <property type="evidence" value="ECO:0007669"/>
    <property type="project" value="InterPro"/>
</dbReference>
<sequence length="586" mass="66854">MSWDLSQLYSSFQGEDFISGMKALDDKINEINNWAKNNLNTTEDAVRKMEEYLNLNREYTSLLGRLSSFSRLTLSANAKNSEAKKASVVLKQKETLTKNVQVVFIKWLGKLENIDEIINASEELKNHEFIIKELDSKNDYMLSEEVEVALSKMALTGSSSWENLRNTLTSNHMVPITIDGKEEILSINKVKNMQFSSDKTLRKIASEAERKSNKVIEEGVASALNGIKGEVITVCDMKGYKSPLSKTLIDARMDEETLNSMLEAMKESLNDFQKYFRKKAQLLGHKDKLPYYDIMAPISTSEKEYTYEETRDFIVKHFSSFSKDMGAMAERAFNDRWIDSEVRDGKRGGAFCSNLHVIKQSRILCSFSGSFKNVCTLAHELGHAYHGMILGAEDILNTKYPMPLAETASIFSETMVRNAALKDADKEEALGILGAELVNCASVIVDIYARFLFEKEVFERRKNGDLSVDEIKEIMVCAEKEAYGEAIDETTLDPYAWIHKPHYYFTERNFYNFPYAFGLLFAKGLYSQYLKEGDAFVEKYNKILSLTGKANIYDVTKFAGIDVHDINFWRSSLDIIRKDIEKFCQL</sequence>
<dbReference type="InterPro" id="IPR034006">
    <property type="entry name" value="M3B_PepF_2"/>
</dbReference>
<keyword evidence="4 6" id="KW-0862">Zinc</keyword>
<evidence type="ECO:0000256" key="5">
    <source>
        <dbReference type="ARBA" id="ARBA00023049"/>
    </source>
</evidence>
<dbReference type="GO" id="GO:0046872">
    <property type="term" value="F:metal ion binding"/>
    <property type="evidence" value="ECO:0007669"/>
    <property type="project" value="UniProtKB-UniRule"/>
</dbReference>
<evidence type="ECO:0000256" key="1">
    <source>
        <dbReference type="ARBA" id="ARBA00022670"/>
    </source>
</evidence>
<dbReference type="EMBL" id="QAMZ01000056">
    <property type="protein sequence ID" value="PWL51519.1"/>
    <property type="molecule type" value="Genomic_DNA"/>
</dbReference>
<dbReference type="InterPro" id="IPR001567">
    <property type="entry name" value="Pept_M3A_M3B_dom"/>
</dbReference>
<organism evidence="9 10">
    <name type="scientific">Clostridium cadaveris</name>
    <dbReference type="NCBI Taxonomy" id="1529"/>
    <lineage>
        <taxon>Bacteria</taxon>
        <taxon>Bacillati</taxon>
        <taxon>Bacillota</taxon>
        <taxon>Clostridia</taxon>
        <taxon>Eubacteriales</taxon>
        <taxon>Clostridiaceae</taxon>
        <taxon>Clostridium</taxon>
    </lineage>
</organism>
<evidence type="ECO:0000256" key="2">
    <source>
        <dbReference type="ARBA" id="ARBA00022723"/>
    </source>
</evidence>
<dbReference type="AlphaFoldDB" id="A0A316M2R5"/>
<evidence type="ECO:0000256" key="3">
    <source>
        <dbReference type="ARBA" id="ARBA00022801"/>
    </source>
</evidence>
<evidence type="ECO:0000313" key="10">
    <source>
        <dbReference type="Proteomes" id="UP000246114"/>
    </source>
</evidence>
<dbReference type="CDD" id="cd09607">
    <property type="entry name" value="M3B_PepF"/>
    <property type="match status" value="1"/>
</dbReference>
<dbReference type="InterPro" id="IPR011977">
    <property type="entry name" value="Pept_M3B_clade3"/>
</dbReference>
<evidence type="ECO:0000256" key="4">
    <source>
        <dbReference type="ARBA" id="ARBA00022833"/>
    </source>
</evidence>
<dbReference type="SUPFAM" id="SSF55486">
    <property type="entry name" value="Metalloproteases ('zincins'), catalytic domain"/>
    <property type="match status" value="1"/>
</dbReference>
<feature type="domain" description="Peptidase M3A/M3B catalytic" evidence="7">
    <location>
        <begin position="193"/>
        <end position="569"/>
    </location>
</feature>
<dbReference type="NCBIfam" id="TIGR02290">
    <property type="entry name" value="M3_fam_3"/>
    <property type="match status" value="1"/>
</dbReference>
<protein>
    <submittedName>
        <fullName evidence="9">Oligoendopeptidase F</fullName>
    </submittedName>
</protein>
<evidence type="ECO:0000259" key="7">
    <source>
        <dbReference type="Pfam" id="PF01432"/>
    </source>
</evidence>
<dbReference type="OrthoDB" id="9769691at2"/>
<keyword evidence="1 6" id="KW-0645">Protease</keyword>
<comment type="cofactor">
    <cofactor evidence="6">
        <name>Zn(2+)</name>
        <dbReference type="ChEBI" id="CHEBI:29105"/>
    </cofactor>
    <text evidence="6">Binds 1 zinc ion.</text>
</comment>
<keyword evidence="5 6" id="KW-0482">Metalloprotease</keyword>
<evidence type="ECO:0000313" key="9">
    <source>
        <dbReference type="EMBL" id="PWL51519.1"/>
    </source>
</evidence>
<gene>
    <name evidence="9" type="ORF">DBY38_14235</name>
</gene>
<comment type="similarity">
    <text evidence="6">Belongs to the peptidase M3 family.</text>
</comment>
<evidence type="ECO:0000256" key="6">
    <source>
        <dbReference type="RuleBase" id="RU003435"/>
    </source>
</evidence>
<name>A0A316M2R5_9CLOT</name>
<dbReference type="Gene3D" id="1.10.1370.20">
    <property type="entry name" value="Oligoendopeptidase f, C-terminal domain"/>
    <property type="match status" value="1"/>
</dbReference>
<dbReference type="Pfam" id="PF08439">
    <property type="entry name" value="Peptidase_M3_N"/>
    <property type="match status" value="1"/>
</dbReference>
<proteinExistence type="inferred from homology"/>
<reference evidence="9 10" key="1">
    <citation type="submission" date="2018-03" db="EMBL/GenBank/DDBJ databases">
        <title>The uncultured portion of the human microbiome is neutrally assembled.</title>
        <authorList>
            <person name="Jeraldo P."/>
            <person name="Boardman L."/>
            <person name="White B.A."/>
            <person name="Nelson H."/>
            <person name="Goldenfeld N."/>
            <person name="Chia N."/>
        </authorList>
    </citation>
    <scope>NUCLEOTIDE SEQUENCE [LARGE SCALE GENOMIC DNA]</scope>
    <source>
        <strain evidence="9">CIM:MAG 903</strain>
    </source>
</reference>
<keyword evidence="2 6" id="KW-0479">Metal-binding</keyword>
<feature type="domain" description="Oligopeptidase F N-terminal" evidence="8">
    <location>
        <begin position="112"/>
        <end position="170"/>
    </location>
</feature>
<dbReference type="InterPro" id="IPR013647">
    <property type="entry name" value="OligopepF_N_dom"/>
</dbReference>
<dbReference type="Pfam" id="PF01432">
    <property type="entry name" value="Peptidase_M3"/>
    <property type="match status" value="1"/>
</dbReference>
<dbReference type="Gene3D" id="1.20.140.70">
    <property type="entry name" value="Oligopeptidase f, N-terminal domain"/>
    <property type="match status" value="1"/>
</dbReference>
<dbReference type="InterPro" id="IPR042088">
    <property type="entry name" value="OligoPept_F_C"/>
</dbReference>
<keyword evidence="3 6" id="KW-0378">Hydrolase</keyword>
<dbReference type="Proteomes" id="UP000246114">
    <property type="component" value="Unassembled WGS sequence"/>
</dbReference>
<evidence type="ECO:0000259" key="8">
    <source>
        <dbReference type="Pfam" id="PF08439"/>
    </source>
</evidence>